<dbReference type="GO" id="GO:0005886">
    <property type="term" value="C:plasma membrane"/>
    <property type="evidence" value="ECO:0007669"/>
    <property type="project" value="UniProtKB-SubCell"/>
</dbReference>
<feature type="transmembrane region" description="Helical" evidence="6">
    <location>
        <begin position="455"/>
        <end position="478"/>
    </location>
</feature>
<feature type="transmembrane region" description="Helical" evidence="6">
    <location>
        <begin position="38"/>
        <end position="56"/>
    </location>
</feature>
<evidence type="ECO:0000256" key="6">
    <source>
        <dbReference type="SAM" id="Phobius"/>
    </source>
</evidence>
<feature type="transmembrane region" description="Helical" evidence="6">
    <location>
        <begin position="317"/>
        <end position="343"/>
    </location>
</feature>
<feature type="transmembrane region" description="Helical" evidence="6">
    <location>
        <begin position="225"/>
        <end position="243"/>
    </location>
</feature>
<feature type="transmembrane region" description="Helical" evidence="6">
    <location>
        <begin position="263"/>
        <end position="286"/>
    </location>
</feature>
<feature type="transmembrane region" description="Helical" evidence="6">
    <location>
        <begin position="110"/>
        <end position="135"/>
    </location>
</feature>
<sequence>MFAYKIEGDDLDRMTVNSETAVTDGKETELHRVIGPKLLLFLIMGDIIGAGIFAITGKVAGQVGGAAWLPFLIAFTIATLTAFSYLELVTKYPHAAGAALYIHKAFGIHFVTFLVAFTVACSGITSAATSATLVGRNLLIGIGQFVEGVPNTPEAGMWAAIAIIVILAIINFRGVGESVKFNLVLTIVSLAIMAAIIGIGLSVIASGHGDISRLVVFETPNDRSIFAAVTMGTAIAFFAMVGFEDSVNLVEETKDPKKTFPRIMLIGLGICAAIYMLVAVTVIMVIPTGDLLNPKNPDAGILLDVVRIGLPGMPVDAIFPFLTVFAVVNTALMNMLMASRLLYGMARQGVLPQFLGKVHSTRRSPWAAILFSTVLAVALVAYVNLDKENSIVGSLGGTTALLLLCVFAVVNVALLVLRRDKPEPGAFRTPTIIPILGVGFCLFLAGPWARSREDWIQYEIAGLLLVIGVALWAVTWLINRINYKKGVIETLPGQY</sequence>
<evidence type="ECO:0000313" key="8">
    <source>
        <dbReference type="Proteomes" id="UP000235739"/>
    </source>
</evidence>
<gene>
    <name evidence="7" type="ORF">CIK84_00160</name>
</gene>
<feature type="transmembrane region" description="Helical" evidence="6">
    <location>
        <begin position="68"/>
        <end position="89"/>
    </location>
</feature>
<reference evidence="7 8" key="1">
    <citation type="journal article" date="2017" name="Elife">
        <title>Extensive horizontal gene transfer in cheese-associated bacteria.</title>
        <authorList>
            <person name="Bonham K.S."/>
            <person name="Wolfe B.E."/>
            <person name="Dutton R.J."/>
        </authorList>
    </citation>
    <scope>NUCLEOTIDE SEQUENCE [LARGE SCALE GENOMIC DNA]</scope>
    <source>
        <strain evidence="7 8">JB182</strain>
    </source>
</reference>
<feature type="transmembrane region" description="Helical" evidence="6">
    <location>
        <begin position="391"/>
        <end position="417"/>
    </location>
</feature>
<comment type="caution">
    <text evidence="7">The sequence shown here is derived from an EMBL/GenBank/DDBJ whole genome shotgun (WGS) entry which is preliminary data.</text>
</comment>
<dbReference type="PIRSF" id="PIRSF006060">
    <property type="entry name" value="AA_transporter"/>
    <property type="match status" value="1"/>
</dbReference>
<evidence type="ECO:0000256" key="1">
    <source>
        <dbReference type="ARBA" id="ARBA00004651"/>
    </source>
</evidence>
<evidence type="ECO:0000256" key="4">
    <source>
        <dbReference type="ARBA" id="ARBA00022989"/>
    </source>
</evidence>
<evidence type="ECO:0000256" key="2">
    <source>
        <dbReference type="ARBA" id="ARBA00022475"/>
    </source>
</evidence>
<evidence type="ECO:0000256" key="3">
    <source>
        <dbReference type="ARBA" id="ARBA00022692"/>
    </source>
</evidence>
<keyword evidence="3 6" id="KW-0812">Transmembrane</keyword>
<dbReference type="PANTHER" id="PTHR42770:SF11">
    <property type="entry name" value="INNER MEMBRANE TRANSPORT PROTEIN YBAT"/>
    <property type="match status" value="1"/>
</dbReference>
<dbReference type="Gene3D" id="1.20.1740.10">
    <property type="entry name" value="Amino acid/polyamine transporter I"/>
    <property type="match status" value="1"/>
</dbReference>
<keyword evidence="4 6" id="KW-1133">Transmembrane helix</keyword>
<comment type="subcellular location">
    <subcellularLocation>
        <location evidence="1">Cell membrane</location>
        <topology evidence="1">Multi-pass membrane protein</topology>
    </subcellularLocation>
</comment>
<dbReference type="GO" id="GO:0022857">
    <property type="term" value="F:transmembrane transporter activity"/>
    <property type="evidence" value="ECO:0007669"/>
    <property type="project" value="InterPro"/>
</dbReference>
<accession>A0A2N7S1V3</accession>
<protein>
    <submittedName>
        <fullName evidence="7">Amino acid permease</fullName>
    </submittedName>
</protein>
<dbReference type="Proteomes" id="UP000235739">
    <property type="component" value="Unassembled WGS sequence"/>
</dbReference>
<feature type="transmembrane region" description="Helical" evidence="6">
    <location>
        <begin position="364"/>
        <end position="385"/>
    </location>
</feature>
<feature type="transmembrane region" description="Helical" evidence="6">
    <location>
        <begin position="429"/>
        <end position="449"/>
    </location>
</feature>
<dbReference type="AlphaFoldDB" id="A0A2N7S1V3"/>
<dbReference type="PANTHER" id="PTHR42770">
    <property type="entry name" value="AMINO ACID TRANSPORTER-RELATED"/>
    <property type="match status" value="1"/>
</dbReference>
<keyword evidence="5 6" id="KW-0472">Membrane</keyword>
<name>A0A2N7S1V3_9MICC</name>
<dbReference type="EMBL" id="PNQX01000001">
    <property type="protein sequence ID" value="PMQ20083.1"/>
    <property type="molecule type" value="Genomic_DNA"/>
</dbReference>
<feature type="transmembrane region" description="Helical" evidence="6">
    <location>
        <begin position="184"/>
        <end position="205"/>
    </location>
</feature>
<evidence type="ECO:0000313" key="7">
    <source>
        <dbReference type="EMBL" id="PMQ20083.1"/>
    </source>
</evidence>
<proteinExistence type="predicted"/>
<keyword evidence="2" id="KW-1003">Cell membrane</keyword>
<feature type="transmembrane region" description="Helical" evidence="6">
    <location>
        <begin position="155"/>
        <end position="172"/>
    </location>
</feature>
<dbReference type="InterPro" id="IPR002293">
    <property type="entry name" value="AA/rel_permease1"/>
</dbReference>
<dbReference type="Pfam" id="PF13520">
    <property type="entry name" value="AA_permease_2"/>
    <property type="match status" value="1"/>
</dbReference>
<evidence type="ECO:0000256" key="5">
    <source>
        <dbReference type="ARBA" id="ARBA00023136"/>
    </source>
</evidence>
<organism evidence="7 8">
    <name type="scientific">Glutamicibacter arilaitensis</name>
    <dbReference type="NCBI Taxonomy" id="256701"/>
    <lineage>
        <taxon>Bacteria</taxon>
        <taxon>Bacillati</taxon>
        <taxon>Actinomycetota</taxon>
        <taxon>Actinomycetes</taxon>
        <taxon>Micrococcales</taxon>
        <taxon>Micrococcaceae</taxon>
        <taxon>Glutamicibacter</taxon>
    </lineage>
</organism>
<dbReference type="InterPro" id="IPR050367">
    <property type="entry name" value="APC_superfamily"/>
</dbReference>